<reference evidence="7" key="2">
    <citation type="journal article" date="2015" name="Data Brief">
        <title>Shoot transcriptome of the giant reed, Arundo donax.</title>
        <authorList>
            <person name="Barrero R.A."/>
            <person name="Guerrero F.D."/>
            <person name="Moolhuijzen P."/>
            <person name="Goolsby J.A."/>
            <person name="Tidwell J."/>
            <person name="Bellgard S.E."/>
            <person name="Bellgard M.I."/>
        </authorList>
    </citation>
    <scope>NUCLEOTIDE SEQUENCE</scope>
    <source>
        <tissue evidence="7">Shoot tissue taken approximately 20 cm above the soil surface</tissue>
    </source>
</reference>
<dbReference type="PROSITE" id="PS50600">
    <property type="entry name" value="ULP_PROTEASE"/>
    <property type="match status" value="1"/>
</dbReference>
<comment type="similarity">
    <text evidence="1">Belongs to the peptidase C48 family.</text>
</comment>
<keyword evidence="5" id="KW-1133">Transmembrane helix</keyword>
<evidence type="ECO:0000313" key="7">
    <source>
        <dbReference type="EMBL" id="JAD16047.1"/>
    </source>
</evidence>
<dbReference type="GO" id="GO:0006508">
    <property type="term" value="P:proteolysis"/>
    <property type="evidence" value="ECO:0007669"/>
    <property type="project" value="UniProtKB-KW"/>
</dbReference>
<protein>
    <recommendedName>
        <fullName evidence="6">Ubiquitin-like protease family profile domain-containing protein</fullName>
    </recommendedName>
</protein>
<evidence type="ECO:0000256" key="2">
    <source>
        <dbReference type="ARBA" id="ARBA00022670"/>
    </source>
</evidence>
<dbReference type="Pfam" id="PF02902">
    <property type="entry name" value="Peptidase_C48"/>
    <property type="match status" value="1"/>
</dbReference>
<dbReference type="InterPro" id="IPR038765">
    <property type="entry name" value="Papain-like_cys_pep_sf"/>
</dbReference>
<reference evidence="7" key="1">
    <citation type="submission" date="2014-09" db="EMBL/GenBank/DDBJ databases">
        <authorList>
            <person name="Magalhaes I.L.F."/>
            <person name="Oliveira U."/>
            <person name="Santos F.R."/>
            <person name="Vidigal T.H.D.A."/>
            <person name="Brescovit A.D."/>
            <person name="Santos A.J."/>
        </authorList>
    </citation>
    <scope>NUCLEOTIDE SEQUENCE</scope>
    <source>
        <tissue evidence="7">Shoot tissue taken approximately 20 cm above the soil surface</tissue>
    </source>
</reference>
<organism evidence="7">
    <name type="scientific">Arundo donax</name>
    <name type="common">Giant reed</name>
    <name type="synonym">Donax arundinaceus</name>
    <dbReference type="NCBI Taxonomy" id="35708"/>
    <lineage>
        <taxon>Eukaryota</taxon>
        <taxon>Viridiplantae</taxon>
        <taxon>Streptophyta</taxon>
        <taxon>Embryophyta</taxon>
        <taxon>Tracheophyta</taxon>
        <taxon>Spermatophyta</taxon>
        <taxon>Magnoliopsida</taxon>
        <taxon>Liliopsida</taxon>
        <taxon>Poales</taxon>
        <taxon>Poaceae</taxon>
        <taxon>PACMAD clade</taxon>
        <taxon>Arundinoideae</taxon>
        <taxon>Arundineae</taxon>
        <taxon>Arundo</taxon>
    </lineage>
</organism>
<dbReference type="SUPFAM" id="SSF54001">
    <property type="entry name" value="Cysteine proteinases"/>
    <property type="match status" value="1"/>
</dbReference>
<feature type="region of interest" description="Disordered" evidence="4">
    <location>
        <begin position="149"/>
        <end position="207"/>
    </location>
</feature>
<dbReference type="EMBL" id="GBRH01281848">
    <property type="protein sequence ID" value="JAD16047.1"/>
    <property type="molecule type" value="Transcribed_RNA"/>
</dbReference>
<proteinExistence type="inferred from homology"/>
<feature type="domain" description="Ubiquitin-like protease family profile" evidence="6">
    <location>
        <begin position="284"/>
        <end position="508"/>
    </location>
</feature>
<evidence type="ECO:0000256" key="5">
    <source>
        <dbReference type="SAM" id="Phobius"/>
    </source>
</evidence>
<dbReference type="GO" id="GO:0008234">
    <property type="term" value="F:cysteine-type peptidase activity"/>
    <property type="evidence" value="ECO:0007669"/>
    <property type="project" value="InterPro"/>
</dbReference>
<evidence type="ECO:0000256" key="3">
    <source>
        <dbReference type="ARBA" id="ARBA00022801"/>
    </source>
</evidence>
<evidence type="ECO:0000256" key="1">
    <source>
        <dbReference type="ARBA" id="ARBA00005234"/>
    </source>
</evidence>
<sequence>MEMHTCIVSIMDFLGFATCLLMTLIMSEIDRKSDGFHSHYYGVRDFRDISYTPYRTLQPLRPEPSQNMYHNDVQKIVNKQKALWKDDLPCIVHTLQDIFENRLTSIASDFNALYMSKIEELSSNGGSGPSVSAVAAPSVPATLIVPSSSNVEQQAAIDDPIGVKDKSATIDDPVEDSASGDVHSSPSNSDSGTSADEKTPPIDTSNIEHSVSNMNISANDCLADGSADTSHIASAIPATNLDSAFKSVDDLDTEIGIAMSYASPIHETETVNIDEVPSLGPSTIDLKNRKKRKATVPNAPCEPLVVQVDDEIQDFYTTYVQKKSLAASKMPYFVKHQDFHLTYEEFQKPLKQRSKLSDALMAVYVNVFNGKPEKYVFDESECKKICFSPSFGKKMLIKPQLFQTRCCIGELRKAHNLLKINTADLIFFPILVQEHWVLICINVLYGTLNFFDSANITSDEDKERMLRNVATNFSKVCPEAGVSKDGFEGYRTDCTTTYPMQTTLHDCG</sequence>
<name>A0A0A8XWH1_ARUDO</name>
<keyword evidence="2" id="KW-0645">Protease</keyword>
<dbReference type="AlphaFoldDB" id="A0A0A8XWH1"/>
<evidence type="ECO:0000256" key="4">
    <source>
        <dbReference type="SAM" id="MobiDB-lite"/>
    </source>
</evidence>
<dbReference type="Gene3D" id="3.40.395.10">
    <property type="entry name" value="Adenoviral Proteinase, Chain A"/>
    <property type="match status" value="1"/>
</dbReference>
<evidence type="ECO:0000259" key="6">
    <source>
        <dbReference type="PROSITE" id="PS50600"/>
    </source>
</evidence>
<keyword evidence="3" id="KW-0378">Hydrolase</keyword>
<accession>A0A0A8XWH1</accession>
<feature type="compositionally biased region" description="Polar residues" evidence="4">
    <location>
        <begin position="182"/>
        <end position="194"/>
    </location>
</feature>
<feature type="transmembrane region" description="Helical" evidence="5">
    <location>
        <begin position="7"/>
        <end position="26"/>
    </location>
</feature>
<dbReference type="InterPro" id="IPR003653">
    <property type="entry name" value="Peptidase_C48_C"/>
</dbReference>
<keyword evidence="5" id="KW-0812">Transmembrane</keyword>
<keyword evidence="5" id="KW-0472">Membrane</keyword>